<dbReference type="AlphaFoldDB" id="A0A0A8K3F0"/>
<gene>
    <name evidence="8" type="ORF">GL4_1960</name>
</gene>
<reference evidence="8 9" key="1">
    <citation type="submission" date="2014-09" db="EMBL/GenBank/DDBJ databases">
        <title>Genome sequencing of Methyloceanibacter caenitepidi Gela4.</title>
        <authorList>
            <person name="Takeuchi M."/>
            <person name="Susumu S."/>
            <person name="Kamagata Y."/>
            <person name="Oshima K."/>
            <person name="Hattori M."/>
            <person name="Iwasaki W."/>
        </authorList>
    </citation>
    <scope>NUCLEOTIDE SEQUENCE [LARGE SCALE GENOMIC DNA]</scope>
    <source>
        <strain evidence="8 9">Gela4</strain>
    </source>
</reference>
<evidence type="ECO:0000313" key="9">
    <source>
        <dbReference type="Proteomes" id="UP000031643"/>
    </source>
</evidence>
<keyword evidence="4 6" id="KW-1133">Transmembrane helix</keyword>
<evidence type="ECO:0000256" key="5">
    <source>
        <dbReference type="ARBA" id="ARBA00023136"/>
    </source>
</evidence>
<evidence type="ECO:0000256" key="1">
    <source>
        <dbReference type="ARBA" id="ARBA00004651"/>
    </source>
</evidence>
<comment type="subcellular location">
    <subcellularLocation>
        <location evidence="1">Cell membrane</location>
        <topology evidence="1">Multi-pass membrane protein</topology>
    </subcellularLocation>
</comment>
<dbReference type="PANTHER" id="PTHR36115">
    <property type="entry name" value="PROLINE-RICH ANTIGEN HOMOLOG-RELATED"/>
    <property type="match status" value="1"/>
</dbReference>
<name>A0A0A8K3F0_9HYPH</name>
<dbReference type="STRING" id="1384459.GL4_1960"/>
<protein>
    <recommendedName>
        <fullName evidence="7">RDD domain-containing protein</fullName>
    </recommendedName>
</protein>
<sequence length="152" mass="16689">MHVYNPVTEPQLFSAVIRKRCVAFLIDAVMIAILTVIAFVVVAVLGVLTLGLGWLLFGLIFPFVGLAYNAFTIGGPKSSTPGQRMMGLAVPMWYGGKVTPLIAAFHALLFWFSLTLFFPILLWCFFDSRKRCLHDILAGVVVINRPGSAETV</sequence>
<feature type="transmembrane region" description="Helical" evidence="6">
    <location>
        <begin position="54"/>
        <end position="73"/>
    </location>
</feature>
<evidence type="ECO:0000256" key="2">
    <source>
        <dbReference type="ARBA" id="ARBA00022475"/>
    </source>
</evidence>
<dbReference type="Proteomes" id="UP000031643">
    <property type="component" value="Chromosome"/>
</dbReference>
<evidence type="ECO:0000256" key="6">
    <source>
        <dbReference type="SAM" id="Phobius"/>
    </source>
</evidence>
<dbReference type="InterPro" id="IPR051791">
    <property type="entry name" value="Pra-immunoreactive"/>
</dbReference>
<dbReference type="Pfam" id="PF06271">
    <property type="entry name" value="RDD"/>
    <property type="match status" value="1"/>
</dbReference>
<dbReference type="InterPro" id="IPR010432">
    <property type="entry name" value="RDD"/>
</dbReference>
<proteinExistence type="predicted"/>
<dbReference type="GO" id="GO:0005886">
    <property type="term" value="C:plasma membrane"/>
    <property type="evidence" value="ECO:0007669"/>
    <property type="project" value="UniProtKB-SubCell"/>
</dbReference>
<evidence type="ECO:0000256" key="3">
    <source>
        <dbReference type="ARBA" id="ARBA00022692"/>
    </source>
</evidence>
<feature type="domain" description="RDD" evidence="7">
    <location>
        <begin position="16"/>
        <end position="139"/>
    </location>
</feature>
<feature type="transmembrane region" description="Helical" evidence="6">
    <location>
        <begin position="21"/>
        <end position="48"/>
    </location>
</feature>
<dbReference type="KEGG" id="mcg:GL4_1960"/>
<evidence type="ECO:0000313" key="8">
    <source>
        <dbReference type="EMBL" id="BAQ17410.1"/>
    </source>
</evidence>
<organism evidence="8 9">
    <name type="scientific">Methyloceanibacter caenitepidi</name>
    <dbReference type="NCBI Taxonomy" id="1384459"/>
    <lineage>
        <taxon>Bacteria</taxon>
        <taxon>Pseudomonadati</taxon>
        <taxon>Pseudomonadota</taxon>
        <taxon>Alphaproteobacteria</taxon>
        <taxon>Hyphomicrobiales</taxon>
        <taxon>Hyphomicrobiaceae</taxon>
        <taxon>Methyloceanibacter</taxon>
    </lineage>
</organism>
<feature type="transmembrane region" description="Helical" evidence="6">
    <location>
        <begin position="108"/>
        <end position="126"/>
    </location>
</feature>
<evidence type="ECO:0000259" key="7">
    <source>
        <dbReference type="Pfam" id="PF06271"/>
    </source>
</evidence>
<dbReference type="HOGENOM" id="CLU_116272_1_0_5"/>
<keyword evidence="9" id="KW-1185">Reference proteome</keyword>
<keyword evidence="2" id="KW-1003">Cell membrane</keyword>
<evidence type="ECO:0000256" key="4">
    <source>
        <dbReference type="ARBA" id="ARBA00022989"/>
    </source>
</evidence>
<dbReference type="EMBL" id="AP014648">
    <property type="protein sequence ID" value="BAQ17410.1"/>
    <property type="molecule type" value="Genomic_DNA"/>
</dbReference>
<accession>A0A0A8K3F0</accession>
<keyword evidence="3 6" id="KW-0812">Transmembrane</keyword>
<keyword evidence="5 6" id="KW-0472">Membrane</keyword>